<name>A0A1R1SKN0_9ACTN</name>
<keyword evidence="5 7" id="KW-1133">Transmembrane helix</keyword>
<evidence type="ECO:0000259" key="9">
    <source>
        <dbReference type="PROSITE" id="PS50928"/>
    </source>
</evidence>
<evidence type="ECO:0000256" key="1">
    <source>
        <dbReference type="ARBA" id="ARBA00004651"/>
    </source>
</evidence>
<dbReference type="PANTHER" id="PTHR43744:SF8">
    <property type="entry name" value="SN-GLYCEROL-3-PHOSPHATE TRANSPORT SYSTEM PERMEASE PROTEIN UGPE"/>
    <property type="match status" value="1"/>
</dbReference>
<keyword evidence="11" id="KW-1185">Reference proteome</keyword>
<evidence type="ECO:0000256" key="3">
    <source>
        <dbReference type="ARBA" id="ARBA00022475"/>
    </source>
</evidence>
<keyword evidence="4 7" id="KW-0812">Transmembrane</keyword>
<dbReference type="InterPro" id="IPR000515">
    <property type="entry name" value="MetI-like"/>
</dbReference>
<feature type="transmembrane region" description="Helical" evidence="7">
    <location>
        <begin position="102"/>
        <end position="130"/>
    </location>
</feature>
<feature type="compositionally biased region" description="Low complexity" evidence="8">
    <location>
        <begin position="1"/>
        <end position="32"/>
    </location>
</feature>
<feature type="domain" description="ABC transmembrane type-1" evidence="9">
    <location>
        <begin position="106"/>
        <end position="296"/>
    </location>
</feature>
<gene>
    <name evidence="10" type="ORF">SPAR_15161</name>
</gene>
<evidence type="ECO:0000313" key="10">
    <source>
        <dbReference type="EMBL" id="OMI38599.1"/>
    </source>
</evidence>
<feature type="transmembrane region" description="Helical" evidence="7">
    <location>
        <begin position="275"/>
        <end position="296"/>
    </location>
</feature>
<feature type="transmembrane region" description="Helical" evidence="7">
    <location>
        <begin position="142"/>
        <end position="165"/>
    </location>
</feature>
<comment type="caution">
    <text evidence="10">The sequence shown here is derived from an EMBL/GenBank/DDBJ whole genome shotgun (WGS) entry which is preliminary data.</text>
</comment>
<evidence type="ECO:0000256" key="4">
    <source>
        <dbReference type="ARBA" id="ARBA00022692"/>
    </source>
</evidence>
<keyword evidence="3" id="KW-1003">Cell membrane</keyword>
<protein>
    <submittedName>
        <fullName evidence="10">Binding-protein-dependent transport system inner membrane protein</fullName>
    </submittedName>
</protein>
<keyword evidence="6 7" id="KW-0472">Membrane</keyword>
<proteinExistence type="inferred from homology"/>
<evidence type="ECO:0000256" key="5">
    <source>
        <dbReference type="ARBA" id="ARBA00022989"/>
    </source>
</evidence>
<accession>A0A1R1SKN0</accession>
<evidence type="ECO:0000256" key="6">
    <source>
        <dbReference type="ARBA" id="ARBA00023136"/>
    </source>
</evidence>
<evidence type="ECO:0000256" key="2">
    <source>
        <dbReference type="ARBA" id="ARBA00022448"/>
    </source>
</evidence>
<dbReference type="Gene3D" id="1.10.3720.10">
    <property type="entry name" value="MetI-like"/>
    <property type="match status" value="1"/>
</dbReference>
<evidence type="ECO:0000256" key="8">
    <source>
        <dbReference type="SAM" id="MobiDB-lite"/>
    </source>
</evidence>
<dbReference type="SUPFAM" id="SSF161098">
    <property type="entry name" value="MetI-like"/>
    <property type="match status" value="1"/>
</dbReference>
<dbReference type="InterPro" id="IPR035906">
    <property type="entry name" value="MetI-like_sf"/>
</dbReference>
<dbReference type="PANTHER" id="PTHR43744">
    <property type="entry name" value="ABC TRANSPORTER PERMEASE PROTEIN MG189-RELATED-RELATED"/>
    <property type="match status" value="1"/>
</dbReference>
<dbReference type="Proteomes" id="UP000186168">
    <property type="component" value="Unassembled WGS sequence"/>
</dbReference>
<dbReference type="GO" id="GO:0055085">
    <property type="term" value="P:transmembrane transport"/>
    <property type="evidence" value="ECO:0007669"/>
    <property type="project" value="InterPro"/>
</dbReference>
<feature type="transmembrane region" description="Helical" evidence="7">
    <location>
        <begin position="216"/>
        <end position="241"/>
    </location>
</feature>
<dbReference type="GO" id="GO:0005886">
    <property type="term" value="C:plasma membrane"/>
    <property type="evidence" value="ECO:0007669"/>
    <property type="project" value="UniProtKB-SubCell"/>
</dbReference>
<evidence type="ECO:0000256" key="7">
    <source>
        <dbReference type="RuleBase" id="RU363032"/>
    </source>
</evidence>
<dbReference type="PROSITE" id="PS50928">
    <property type="entry name" value="ABC_TM1"/>
    <property type="match status" value="1"/>
</dbReference>
<dbReference type="AlphaFoldDB" id="A0A1R1SKN0"/>
<dbReference type="STRING" id="67365.GCA_001704635_05982"/>
<dbReference type="CDD" id="cd06261">
    <property type="entry name" value="TM_PBP2"/>
    <property type="match status" value="1"/>
</dbReference>
<comment type="similarity">
    <text evidence="7">Belongs to the binding-protein-dependent transport system permease family.</text>
</comment>
<feature type="transmembrane region" description="Helical" evidence="7">
    <location>
        <begin position="44"/>
        <end position="64"/>
    </location>
</feature>
<keyword evidence="2 7" id="KW-0813">Transport</keyword>
<comment type="subcellular location">
    <subcellularLocation>
        <location evidence="1 7">Cell membrane</location>
        <topology evidence="1 7">Multi-pass membrane protein</topology>
    </subcellularLocation>
</comment>
<dbReference type="Pfam" id="PF00528">
    <property type="entry name" value="BPD_transp_1"/>
    <property type="match status" value="1"/>
</dbReference>
<feature type="transmembrane region" description="Helical" evidence="7">
    <location>
        <begin position="177"/>
        <end position="195"/>
    </location>
</feature>
<sequence>MSQATTSRATSRAATSRTTDRATTGRAGNRAAPKPIRARHSLAPWARIAGLAVCALLTLGPVIWTVSTSLRTPAESFDLPPKIIPTHPTTESYRGVFDQIDVWLVALNSTLVTALIAVGQMITAGLAGYAFARLEFRFKKPLFGLVLATMMVPLQVTIVPVFLVLKSMGLTDTLLGLIIPAFPTAFGTFLMRQYFLGMPKDLGEAAMLDGCGPWRIFRSVYAPLAAPGLAIVGVLAFNYHWNEFFRPLILETSGQNYTLPLGLVSLQGNLGTGSISVVLAGVVLSMIPAVAVFVVGQRPLREGITSAGVNR</sequence>
<feature type="region of interest" description="Disordered" evidence="8">
    <location>
        <begin position="1"/>
        <end position="33"/>
    </location>
</feature>
<reference evidence="10 11" key="1">
    <citation type="submission" date="2013-05" db="EMBL/GenBank/DDBJ databases">
        <title>Genome sequence of Streptomyces sparsogenes DSM 40356.</title>
        <authorList>
            <person name="Coyne S."/>
            <person name="Seebeck F.P."/>
        </authorList>
    </citation>
    <scope>NUCLEOTIDE SEQUENCE [LARGE SCALE GENOMIC DNA]</scope>
    <source>
        <strain evidence="10 11">DSM 40356</strain>
    </source>
</reference>
<organism evidence="10 11">
    <name type="scientific">Streptomyces sparsogenes DSM 40356</name>
    <dbReference type="NCBI Taxonomy" id="1331668"/>
    <lineage>
        <taxon>Bacteria</taxon>
        <taxon>Bacillati</taxon>
        <taxon>Actinomycetota</taxon>
        <taxon>Actinomycetes</taxon>
        <taxon>Kitasatosporales</taxon>
        <taxon>Streptomycetaceae</taxon>
        <taxon>Streptomyces</taxon>
    </lineage>
</organism>
<evidence type="ECO:0000313" key="11">
    <source>
        <dbReference type="Proteomes" id="UP000186168"/>
    </source>
</evidence>
<dbReference type="EMBL" id="ASQP01000218">
    <property type="protein sequence ID" value="OMI38599.1"/>
    <property type="molecule type" value="Genomic_DNA"/>
</dbReference>